<comment type="caution">
    <text evidence="2">The sequence shown here is derived from an EMBL/GenBank/DDBJ whole genome shotgun (WGS) entry which is preliminary data.</text>
</comment>
<sequence length="107" mass="12263">MSIQNPDAFGYSCWWASRRVYGNNSFHIPVSIGYIKTSPANVQPASKTCRSDETKRADRAGEKPRLNARMKLPRPLHEETKTQFSQLPLHFRMSRADRTRQAARTNA</sequence>
<dbReference type="EMBL" id="JFFI01000736">
    <property type="protein sequence ID" value="KXH66171.1"/>
    <property type="molecule type" value="Genomic_DNA"/>
</dbReference>
<protein>
    <submittedName>
        <fullName evidence="2">Uncharacterized protein</fullName>
    </submittedName>
</protein>
<gene>
    <name evidence="2" type="ORF">CSAL01_05314</name>
</gene>
<feature type="compositionally biased region" description="Basic and acidic residues" evidence="1">
    <location>
        <begin position="49"/>
        <end position="65"/>
    </location>
</feature>
<keyword evidence="3" id="KW-1185">Reference proteome</keyword>
<accession>A0A135V0N0</accession>
<evidence type="ECO:0000256" key="1">
    <source>
        <dbReference type="SAM" id="MobiDB-lite"/>
    </source>
</evidence>
<dbReference type="Proteomes" id="UP000070121">
    <property type="component" value="Unassembled WGS sequence"/>
</dbReference>
<evidence type="ECO:0000313" key="2">
    <source>
        <dbReference type="EMBL" id="KXH66171.1"/>
    </source>
</evidence>
<dbReference type="OrthoDB" id="10452857at2759"/>
<dbReference type="AlphaFoldDB" id="A0A135V0N0"/>
<evidence type="ECO:0000313" key="3">
    <source>
        <dbReference type="Proteomes" id="UP000070121"/>
    </source>
</evidence>
<name>A0A135V0N0_9PEZI</name>
<proteinExistence type="predicted"/>
<reference evidence="2 3" key="1">
    <citation type="submission" date="2014-02" db="EMBL/GenBank/DDBJ databases">
        <title>The genome sequence of Colletotrichum salicis CBS 607.94.</title>
        <authorList>
            <person name="Baroncelli R."/>
            <person name="Thon M.R."/>
        </authorList>
    </citation>
    <scope>NUCLEOTIDE SEQUENCE [LARGE SCALE GENOMIC DNA]</scope>
    <source>
        <strain evidence="2 3">CBS 607.94</strain>
    </source>
</reference>
<organism evidence="2 3">
    <name type="scientific">Colletotrichum salicis</name>
    <dbReference type="NCBI Taxonomy" id="1209931"/>
    <lineage>
        <taxon>Eukaryota</taxon>
        <taxon>Fungi</taxon>
        <taxon>Dikarya</taxon>
        <taxon>Ascomycota</taxon>
        <taxon>Pezizomycotina</taxon>
        <taxon>Sordariomycetes</taxon>
        <taxon>Hypocreomycetidae</taxon>
        <taxon>Glomerellales</taxon>
        <taxon>Glomerellaceae</taxon>
        <taxon>Colletotrichum</taxon>
        <taxon>Colletotrichum acutatum species complex</taxon>
    </lineage>
</organism>
<feature type="region of interest" description="Disordered" evidence="1">
    <location>
        <begin position="41"/>
        <end position="107"/>
    </location>
</feature>